<name>A0A6N9H6C1_9MICO</name>
<dbReference type="InterPro" id="IPR034660">
    <property type="entry name" value="DinB/YfiT-like"/>
</dbReference>
<feature type="region of interest" description="Disordered" evidence="1">
    <location>
        <begin position="250"/>
        <end position="298"/>
    </location>
</feature>
<dbReference type="InterPro" id="IPR024344">
    <property type="entry name" value="MDMPI_metal-binding"/>
</dbReference>
<evidence type="ECO:0000313" key="4">
    <source>
        <dbReference type="Proteomes" id="UP000469215"/>
    </source>
</evidence>
<proteinExistence type="predicted"/>
<protein>
    <submittedName>
        <fullName evidence="3">TIGR03084 family protein</fullName>
    </submittedName>
</protein>
<dbReference type="EMBL" id="WWEQ01000010">
    <property type="protein sequence ID" value="MYM19122.1"/>
    <property type="molecule type" value="Genomic_DNA"/>
</dbReference>
<sequence>MDVNEALALLADESQRLDAVVADLPAEQWKLPTPATGWTIADQIAHLHWTDLVSVQTVRGDPAFAALVADMRADPRPALVDEEAHRLAGQAPAELLAQWRAGREALAQALAAADPAAKIAWFGPPMRPLTMATARVMETWAHSLDVCDALGLDKPATDVLAAVARIGCRTRGFAFASRGLEVSTAEVRVELALPHGSFAEGPADAPERIMGNAWGFAAVVTQRRSPADVDLAIVGEGARHWMEIAQAFAGAPTQGPAPGERGPARTTGAGRASGASATGDPLVRTPAIGAPAVGSANA</sequence>
<feature type="compositionally biased region" description="Low complexity" evidence="1">
    <location>
        <begin position="264"/>
        <end position="279"/>
    </location>
</feature>
<dbReference type="Pfam" id="PF11716">
    <property type="entry name" value="MDMPI_N"/>
    <property type="match status" value="1"/>
</dbReference>
<dbReference type="Proteomes" id="UP000469215">
    <property type="component" value="Unassembled WGS sequence"/>
</dbReference>
<comment type="caution">
    <text evidence="3">The sequence shown here is derived from an EMBL/GenBank/DDBJ whole genome shotgun (WGS) entry which is preliminary data.</text>
</comment>
<evidence type="ECO:0000256" key="1">
    <source>
        <dbReference type="SAM" id="MobiDB-lite"/>
    </source>
</evidence>
<evidence type="ECO:0000259" key="2">
    <source>
        <dbReference type="Pfam" id="PF11716"/>
    </source>
</evidence>
<accession>A0A6N9H6C1</accession>
<dbReference type="SUPFAM" id="SSF109854">
    <property type="entry name" value="DinB/YfiT-like putative metalloenzymes"/>
    <property type="match status" value="1"/>
</dbReference>
<dbReference type="InterPro" id="IPR017517">
    <property type="entry name" value="Maleyloyr_isom"/>
</dbReference>
<feature type="domain" description="Mycothiol-dependent maleylpyruvate isomerase metal-binding" evidence="2">
    <location>
        <begin position="10"/>
        <end position="146"/>
    </location>
</feature>
<dbReference type="Gene3D" id="1.20.120.450">
    <property type="entry name" value="dinb family like domain"/>
    <property type="match status" value="1"/>
</dbReference>
<evidence type="ECO:0000313" key="3">
    <source>
        <dbReference type="EMBL" id="MYM19122.1"/>
    </source>
</evidence>
<dbReference type="NCBIfam" id="TIGR03084">
    <property type="entry name" value="TIGR03084 family metal-binding protein"/>
    <property type="match status" value="1"/>
</dbReference>
<dbReference type="InterPro" id="IPR017518">
    <property type="entry name" value="CHP03084"/>
</dbReference>
<dbReference type="RefSeq" id="WP_160952557.1">
    <property type="nucleotide sequence ID" value="NZ_WWEQ01000010.1"/>
</dbReference>
<dbReference type="GO" id="GO:0046872">
    <property type="term" value="F:metal ion binding"/>
    <property type="evidence" value="ECO:0007669"/>
    <property type="project" value="InterPro"/>
</dbReference>
<gene>
    <name evidence="3" type="ORF">GSY69_03825</name>
</gene>
<dbReference type="AlphaFoldDB" id="A0A6N9H6C1"/>
<reference evidence="3 4" key="1">
    <citation type="submission" date="2020-01" db="EMBL/GenBank/DDBJ databases">
        <authorList>
            <person name="Deng T."/>
        </authorList>
    </citation>
    <scope>NUCLEOTIDE SEQUENCE [LARGE SCALE GENOMIC DNA]</scope>
    <source>
        <strain evidence="3 4">5221</strain>
    </source>
</reference>
<organism evidence="3 4">
    <name type="scientific">Brevibacterium rongguiense</name>
    <dbReference type="NCBI Taxonomy" id="2695267"/>
    <lineage>
        <taxon>Bacteria</taxon>
        <taxon>Bacillati</taxon>
        <taxon>Actinomycetota</taxon>
        <taxon>Actinomycetes</taxon>
        <taxon>Micrococcales</taxon>
        <taxon>Brevibacteriaceae</taxon>
        <taxon>Brevibacterium</taxon>
    </lineage>
</organism>
<dbReference type="NCBIfam" id="TIGR03083">
    <property type="entry name" value="maleylpyruvate isomerase family mycothiol-dependent enzyme"/>
    <property type="match status" value="1"/>
</dbReference>
<keyword evidence="4" id="KW-1185">Reference proteome</keyword>